<reference evidence="2" key="1">
    <citation type="submission" date="2017-02" db="UniProtKB">
        <authorList>
            <consortium name="WormBaseParasite"/>
        </authorList>
    </citation>
    <scope>IDENTIFICATION</scope>
</reference>
<dbReference type="WBParaSite" id="ALUE_0000324101-mRNA-1">
    <property type="protein sequence ID" value="ALUE_0000324101-mRNA-1"/>
    <property type="gene ID" value="ALUE_0000324101"/>
</dbReference>
<name>A0A0M3HNH6_ASCLU</name>
<organism evidence="1 2">
    <name type="scientific">Ascaris lumbricoides</name>
    <name type="common">Giant roundworm</name>
    <dbReference type="NCBI Taxonomy" id="6252"/>
    <lineage>
        <taxon>Eukaryota</taxon>
        <taxon>Metazoa</taxon>
        <taxon>Ecdysozoa</taxon>
        <taxon>Nematoda</taxon>
        <taxon>Chromadorea</taxon>
        <taxon>Rhabditida</taxon>
        <taxon>Spirurina</taxon>
        <taxon>Ascaridomorpha</taxon>
        <taxon>Ascaridoidea</taxon>
        <taxon>Ascarididae</taxon>
        <taxon>Ascaris</taxon>
    </lineage>
</organism>
<accession>A0A0M3HNH6</accession>
<dbReference type="Proteomes" id="UP000036681">
    <property type="component" value="Unplaced"/>
</dbReference>
<proteinExistence type="predicted"/>
<sequence>MFTNEPSDEPLSNTAIISTPITLLNEIVPGKCAPYSQHSHKLLVKRLLTPDSSISQAELNSLVDENSRITIDSITAQYEEQLHHWKVHR</sequence>
<evidence type="ECO:0000313" key="1">
    <source>
        <dbReference type="Proteomes" id="UP000036681"/>
    </source>
</evidence>
<evidence type="ECO:0000313" key="2">
    <source>
        <dbReference type="WBParaSite" id="ALUE_0000324101-mRNA-1"/>
    </source>
</evidence>
<dbReference type="AlphaFoldDB" id="A0A0M3HNH6"/>
<protein>
    <submittedName>
        <fullName evidence="2">Uncharacterized protein</fullName>
    </submittedName>
</protein>
<keyword evidence="1" id="KW-1185">Reference proteome</keyword>